<keyword evidence="3" id="KW-1185">Reference proteome</keyword>
<protein>
    <submittedName>
        <fullName evidence="2">Uncharacterized protein</fullName>
    </submittedName>
</protein>
<evidence type="ECO:0000313" key="2">
    <source>
        <dbReference type="EMBL" id="GHP09389.1"/>
    </source>
</evidence>
<dbReference type="Proteomes" id="UP000660262">
    <property type="component" value="Unassembled WGS sequence"/>
</dbReference>
<proteinExistence type="predicted"/>
<organism evidence="2 3">
    <name type="scientific">Pycnococcus provasolii</name>
    <dbReference type="NCBI Taxonomy" id="41880"/>
    <lineage>
        <taxon>Eukaryota</taxon>
        <taxon>Viridiplantae</taxon>
        <taxon>Chlorophyta</taxon>
        <taxon>Pseudoscourfieldiophyceae</taxon>
        <taxon>Pseudoscourfieldiales</taxon>
        <taxon>Pycnococcaceae</taxon>
        <taxon>Pycnococcus</taxon>
    </lineage>
</organism>
<name>A0A830HWY0_9CHLO</name>
<accession>A0A830HWY0</accession>
<reference evidence="2" key="1">
    <citation type="submission" date="2020-10" db="EMBL/GenBank/DDBJ databases">
        <title>Unveiling of a novel bifunctional photoreceptor, Dualchrome1, isolated from a cosmopolitan green alga.</title>
        <authorList>
            <person name="Suzuki S."/>
            <person name="Kawachi M."/>
        </authorList>
    </citation>
    <scope>NUCLEOTIDE SEQUENCE</scope>
    <source>
        <strain evidence="2">NIES 2893</strain>
    </source>
</reference>
<comment type="caution">
    <text evidence="2">The sequence shown here is derived from an EMBL/GenBank/DDBJ whole genome shotgun (WGS) entry which is preliminary data.</text>
</comment>
<dbReference type="EMBL" id="BNJQ01000024">
    <property type="protein sequence ID" value="GHP09389.1"/>
    <property type="molecule type" value="Genomic_DNA"/>
</dbReference>
<sequence length="314" mass="34326">MEMRPAASGTKMAPGKRPKTAPATAGKRDDDCPKEKRRATAVAPSALPFEVKKFEDDMLQLFVNASNEPQSDYGSGGSTLLPVPEDAAFEPMINIEAGMVNQLFSEMGASPALDKGDCAHGGDWTSGDKNMDGRDDDLSVPPRIFVREDTANILHCVQTQDRWAGGITHLPDGTTTRIGTSPPQTPLSLPADTAIVQIPVGMRLVQVTNPSGEVQLVLEHEPAPPRQQTVSAPLIQRGLEPTPLLDDGAMQLLQPDEHQQARLAQIRDRRKNSTFTSTMRYAQRFVRQQEALQQSHELTLERSHPNNDGETPQK</sequence>
<evidence type="ECO:0000256" key="1">
    <source>
        <dbReference type="SAM" id="MobiDB-lite"/>
    </source>
</evidence>
<dbReference type="AlphaFoldDB" id="A0A830HWY0"/>
<gene>
    <name evidence="2" type="ORF">PPROV_000812400</name>
</gene>
<feature type="region of interest" description="Disordered" evidence="1">
    <location>
        <begin position="1"/>
        <end position="41"/>
    </location>
</feature>
<feature type="region of interest" description="Disordered" evidence="1">
    <location>
        <begin position="290"/>
        <end position="314"/>
    </location>
</feature>
<feature type="compositionally biased region" description="Basic and acidic residues" evidence="1">
    <location>
        <begin position="298"/>
        <end position="314"/>
    </location>
</feature>
<evidence type="ECO:0000313" key="3">
    <source>
        <dbReference type="Proteomes" id="UP000660262"/>
    </source>
</evidence>